<proteinExistence type="predicted"/>
<evidence type="ECO:0000256" key="1">
    <source>
        <dbReference type="SAM" id="MobiDB-lite"/>
    </source>
</evidence>
<dbReference type="SMART" id="SM00331">
    <property type="entry name" value="PP2C_SIG"/>
    <property type="match status" value="1"/>
</dbReference>
<keyword evidence="4" id="KW-1185">Reference proteome</keyword>
<dbReference type="AlphaFoldDB" id="A0A193GKT5"/>
<dbReference type="PANTHER" id="PTHR35801">
    <property type="entry name" value="PHOSPHOSERINE PHOSPHATASE RSBX"/>
    <property type="match status" value="1"/>
</dbReference>
<dbReference type="Gene3D" id="3.60.40.10">
    <property type="entry name" value="PPM-type phosphatase domain"/>
    <property type="match status" value="1"/>
</dbReference>
<dbReference type="Pfam" id="PF13581">
    <property type="entry name" value="HATPase_c_2"/>
    <property type="match status" value="1"/>
</dbReference>
<evidence type="ECO:0000259" key="2">
    <source>
        <dbReference type="SMART" id="SM00331"/>
    </source>
</evidence>
<dbReference type="InterPro" id="IPR003594">
    <property type="entry name" value="HATPase_dom"/>
</dbReference>
<dbReference type="Proteomes" id="UP000091926">
    <property type="component" value="Chromosome"/>
</dbReference>
<dbReference type="SUPFAM" id="SSF81606">
    <property type="entry name" value="PP2C-like"/>
    <property type="match status" value="1"/>
</dbReference>
<evidence type="ECO:0000313" key="3">
    <source>
        <dbReference type="EMBL" id="ANN79874.1"/>
    </source>
</evidence>
<evidence type="ECO:0000313" key="4">
    <source>
        <dbReference type="Proteomes" id="UP000091926"/>
    </source>
</evidence>
<dbReference type="InterPro" id="IPR036890">
    <property type="entry name" value="HATPase_C_sf"/>
</dbReference>
<feature type="region of interest" description="Disordered" evidence="1">
    <location>
        <begin position="136"/>
        <end position="156"/>
    </location>
</feature>
<protein>
    <recommendedName>
        <fullName evidence="2">PPM-type phosphatase domain-containing protein</fullName>
    </recommendedName>
</protein>
<dbReference type="Pfam" id="PF07228">
    <property type="entry name" value="SpoIIE"/>
    <property type="match status" value="1"/>
</dbReference>
<reference evidence="3 4" key="1">
    <citation type="submission" date="2016-06" db="EMBL/GenBank/DDBJ databases">
        <title>Complete genome sequences of Bordetella bronchialis and Bordetella flabilis.</title>
        <authorList>
            <person name="LiPuma J.J."/>
            <person name="Spilker T."/>
        </authorList>
    </citation>
    <scope>NUCLEOTIDE SEQUENCE [LARGE SCALE GENOMIC DNA]</scope>
    <source>
        <strain evidence="3 4">AU10664</strain>
    </source>
</reference>
<accession>A0A193GKT5</accession>
<dbReference type="EMBL" id="CP016172">
    <property type="protein sequence ID" value="ANN79874.1"/>
    <property type="molecule type" value="Genomic_DNA"/>
</dbReference>
<gene>
    <name evidence="3" type="ORF">BAU07_24625</name>
</gene>
<sequence length="341" mass="35906">MHDPMETPVSVTESSQVAEARRHAVRVAQASDLSETLQGKAALVVTEAATNLVKYGRGGYVLVRPYAEPLAHGLEILVLDQGPGIARIEESLDDGFSTGGTLGYGLGAIARLSSQFEIYTAAGAGTAIMARLDDERRPAEPVRRKPPLAVGGVTTPKSGQEACGDAWSCRWADGTFWVASVDGLGHGPQAATAAAEAVRVFHAVDGGGSPYDVLRDAHKALKATRGAVMAVAAIRPALGTMDFAGVGNISAVLIQEHEQRRLSSMDGTLGYSVRAIREQSYSWTPSSMLVLASDGLSTRWNLGEQVALRARHPSLVAAVLHRDYARGMDDASVVVIKGLAP</sequence>
<dbReference type="InterPro" id="IPR039248">
    <property type="entry name" value="Ptase_RsbX"/>
</dbReference>
<feature type="domain" description="PPM-type phosphatase" evidence="2">
    <location>
        <begin position="148"/>
        <end position="338"/>
    </location>
</feature>
<dbReference type="InterPro" id="IPR001932">
    <property type="entry name" value="PPM-type_phosphatase-like_dom"/>
</dbReference>
<dbReference type="SUPFAM" id="SSF55874">
    <property type="entry name" value="ATPase domain of HSP90 chaperone/DNA topoisomerase II/histidine kinase"/>
    <property type="match status" value="1"/>
</dbReference>
<dbReference type="Gene3D" id="3.30.565.10">
    <property type="entry name" value="Histidine kinase-like ATPase, C-terminal domain"/>
    <property type="match status" value="1"/>
</dbReference>
<dbReference type="STRING" id="463014.BAU07_24625"/>
<name>A0A193GKT5_9BORD</name>
<dbReference type="InterPro" id="IPR036457">
    <property type="entry name" value="PPM-type-like_dom_sf"/>
</dbReference>
<dbReference type="PANTHER" id="PTHR35801:SF1">
    <property type="entry name" value="PHOSPHOSERINE PHOSPHATASE RSBX"/>
    <property type="match status" value="1"/>
</dbReference>
<dbReference type="KEGG" id="bfz:BAU07_24625"/>
<organism evidence="3 4">
    <name type="scientific">Bordetella flabilis</name>
    <dbReference type="NCBI Taxonomy" id="463014"/>
    <lineage>
        <taxon>Bacteria</taxon>
        <taxon>Pseudomonadati</taxon>
        <taxon>Pseudomonadota</taxon>
        <taxon>Betaproteobacteria</taxon>
        <taxon>Burkholderiales</taxon>
        <taxon>Alcaligenaceae</taxon>
        <taxon>Bordetella</taxon>
    </lineage>
</organism>